<dbReference type="Proteomes" id="UP001596445">
    <property type="component" value="Unassembled WGS sequence"/>
</dbReference>
<dbReference type="GO" id="GO:0009307">
    <property type="term" value="P:DNA restriction-modification system"/>
    <property type="evidence" value="ECO:0007669"/>
    <property type="project" value="UniProtKB-KW"/>
</dbReference>
<keyword evidence="3 8" id="KW-0808">Transferase</keyword>
<protein>
    <recommendedName>
        <fullName evidence="1">site-specific DNA-methyltransferase (adenine-specific)</fullName>
        <ecNumber evidence="1">2.1.1.72</ecNumber>
    </recommendedName>
</protein>
<dbReference type="PRINTS" id="PR00507">
    <property type="entry name" value="N12N6MTFRASE"/>
</dbReference>
<dbReference type="AlphaFoldDB" id="A0ABD5W0B2"/>
<dbReference type="Pfam" id="PF02384">
    <property type="entry name" value="N6_Mtase"/>
    <property type="match status" value="1"/>
</dbReference>
<gene>
    <name evidence="8" type="ORF">ACFQQG_13280</name>
</gene>
<sequence length="596" mass="66936">MNEAGSLEEAVSLLEDKYSEEHVVVEPNLKSEQAVYPDIAVFRDSEHTKPFLLVEWSSLRTSHRAEQDLSEISEAVAGTGAPYGALLSPRVQFIFSGTGPEYHSYAHFPEIDEEDPSERRQVQSRAELDFLIDRCLDAQAEVRPSHVRNGQAADELLESLHLLLELRNTNGIGPQEIEQSTISSLYTQIDDRYQWYQRGEELDHQFLIAAAGIFHGFSLDETEDKILESLFEISDDDRRGGEYATPLEVAKQMVRLAGPKSGDLVLDPAAGRGTILSQAAGEGANGVGVEINPAVLRIATFYVDLFKRDVEFTVGDFFEMKEDLMSYGEFDQVIVDPPFGMRLDTEEVPYTDERKNLQSEEAFIAQGLSLLKKGGRLTISVPSGFLHNARKGWFRKKILEEFQLDSVIQIVNGPIYRYTSIDTAFVTITKQSPASDHKVQYAVLESPEDPQNALSKAVSEVEAQSADSILQANLEDSWNIRLVTNQRSIQTALEEQFSQIVDLHDVAEVSTGNPPNNLVEEEDKNTLTYLSISDIGKRKSRHGDRYISRDEARIIADDSCVLLATQVNTPTLISHQSLWLRLRIWLFFDSNHLKKP</sequence>
<evidence type="ECO:0000256" key="5">
    <source>
        <dbReference type="ARBA" id="ARBA00022747"/>
    </source>
</evidence>
<dbReference type="InterPro" id="IPR002052">
    <property type="entry name" value="DNA_methylase_N6_adenine_CS"/>
</dbReference>
<accession>A0ABD5W0B2</accession>
<dbReference type="PANTHER" id="PTHR42933">
    <property type="entry name" value="SLR6095 PROTEIN"/>
    <property type="match status" value="1"/>
</dbReference>
<evidence type="ECO:0000256" key="3">
    <source>
        <dbReference type="ARBA" id="ARBA00022679"/>
    </source>
</evidence>
<organism evidence="8 9">
    <name type="scientific">Halovenus salina</name>
    <dbReference type="NCBI Taxonomy" id="1510225"/>
    <lineage>
        <taxon>Archaea</taxon>
        <taxon>Methanobacteriati</taxon>
        <taxon>Methanobacteriota</taxon>
        <taxon>Stenosarchaea group</taxon>
        <taxon>Halobacteria</taxon>
        <taxon>Halobacteriales</taxon>
        <taxon>Haloarculaceae</taxon>
        <taxon>Halovenus</taxon>
    </lineage>
</organism>
<comment type="catalytic activity">
    <reaction evidence="6">
        <text>a 2'-deoxyadenosine in DNA + S-adenosyl-L-methionine = an N(6)-methyl-2'-deoxyadenosine in DNA + S-adenosyl-L-homocysteine + H(+)</text>
        <dbReference type="Rhea" id="RHEA:15197"/>
        <dbReference type="Rhea" id="RHEA-COMP:12418"/>
        <dbReference type="Rhea" id="RHEA-COMP:12419"/>
        <dbReference type="ChEBI" id="CHEBI:15378"/>
        <dbReference type="ChEBI" id="CHEBI:57856"/>
        <dbReference type="ChEBI" id="CHEBI:59789"/>
        <dbReference type="ChEBI" id="CHEBI:90615"/>
        <dbReference type="ChEBI" id="CHEBI:90616"/>
        <dbReference type="EC" id="2.1.1.72"/>
    </reaction>
</comment>
<evidence type="ECO:0000256" key="2">
    <source>
        <dbReference type="ARBA" id="ARBA00022603"/>
    </source>
</evidence>
<reference evidence="8 9" key="1">
    <citation type="journal article" date="2019" name="Int. J. Syst. Evol. Microbiol.">
        <title>The Global Catalogue of Microorganisms (GCM) 10K type strain sequencing project: providing services to taxonomists for standard genome sequencing and annotation.</title>
        <authorList>
            <consortium name="The Broad Institute Genomics Platform"/>
            <consortium name="The Broad Institute Genome Sequencing Center for Infectious Disease"/>
            <person name="Wu L."/>
            <person name="Ma J."/>
        </authorList>
    </citation>
    <scope>NUCLEOTIDE SEQUENCE [LARGE SCALE GENOMIC DNA]</scope>
    <source>
        <strain evidence="8 9">JCM 30072</strain>
    </source>
</reference>
<dbReference type="EMBL" id="JBHSZI010000001">
    <property type="protein sequence ID" value="MFC7058966.1"/>
    <property type="molecule type" value="Genomic_DNA"/>
</dbReference>
<dbReference type="PROSITE" id="PS00092">
    <property type="entry name" value="N6_MTASE"/>
    <property type="match status" value="1"/>
</dbReference>
<dbReference type="InterPro" id="IPR029063">
    <property type="entry name" value="SAM-dependent_MTases_sf"/>
</dbReference>
<keyword evidence="4" id="KW-0949">S-adenosyl-L-methionine</keyword>
<dbReference type="EC" id="2.1.1.72" evidence="1"/>
<dbReference type="RefSeq" id="WP_382185916.1">
    <property type="nucleotide sequence ID" value="NZ_JBHSZI010000001.1"/>
</dbReference>
<dbReference type="InterPro" id="IPR003356">
    <property type="entry name" value="DNA_methylase_A-5"/>
</dbReference>
<dbReference type="GO" id="GO:0009007">
    <property type="term" value="F:site-specific DNA-methyltransferase (adenine-specific) activity"/>
    <property type="evidence" value="ECO:0007669"/>
    <property type="project" value="UniProtKB-EC"/>
</dbReference>
<keyword evidence="5" id="KW-0680">Restriction system</keyword>
<evidence type="ECO:0000259" key="7">
    <source>
        <dbReference type="Pfam" id="PF02384"/>
    </source>
</evidence>
<name>A0ABD5W0B2_9EURY</name>
<comment type="caution">
    <text evidence="8">The sequence shown here is derived from an EMBL/GenBank/DDBJ whole genome shotgun (WGS) entry which is preliminary data.</text>
</comment>
<evidence type="ECO:0000256" key="4">
    <source>
        <dbReference type="ARBA" id="ARBA00022691"/>
    </source>
</evidence>
<dbReference type="GO" id="GO:0032259">
    <property type="term" value="P:methylation"/>
    <property type="evidence" value="ECO:0007669"/>
    <property type="project" value="UniProtKB-KW"/>
</dbReference>
<evidence type="ECO:0000256" key="1">
    <source>
        <dbReference type="ARBA" id="ARBA00011900"/>
    </source>
</evidence>
<dbReference type="PANTHER" id="PTHR42933:SF3">
    <property type="entry name" value="TYPE I RESTRICTION ENZYME MJAVIII METHYLASE SUBUNIT"/>
    <property type="match status" value="1"/>
</dbReference>
<dbReference type="SUPFAM" id="SSF53335">
    <property type="entry name" value="S-adenosyl-L-methionine-dependent methyltransferases"/>
    <property type="match status" value="1"/>
</dbReference>
<evidence type="ECO:0000313" key="8">
    <source>
        <dbReference type="EMBL" id="MFC7058966.1"/>
    </source>
</evidence>
<evidence type="ECO:0000313" key="9">
    <source>
        <dbReference type="Proteomes" id="UP001596445"/>
    </source>
</evidence>
<dbReference type="CDD" id="cd02440">
    <property type="entry name" value="AdoMet_MTases"/>
    <property type="match status" value="1"/>
</dbReference>
<keyword evidence="2 8" id="KW-0489">Methyltransferase</keyword>
<dbReference type="Gene3D" id="3.40.50.150">
    <property type="entry name" value="Vaccinia Virus protein VP39"/>
    <property type="match status" value="1"/>
</dbReference>
<dbReference type="InterPro" id="IPR051537">
    <property type="entry name" value="DNA_Adenine_Mtase"/>
</dbReference>
<feature type="domain" description="DNA methylase adenine-specific" evidence="7">
    <location>
        <begin position="237"/>
        <end position="513"/>
    </location>
</feature>
<proteinExistence type="predicted"/>
<keyword evidence="9" id="KW-1185">Reference proteome</keyword>
<evidence type="ECO:0000256" key="6">
    <source>
        <dbReference type="ARBA" id="ARBA00047942"/>
    </source>
</evidence>